<keyword evidence="3" id="KW-0720">Serine protease</keyword>
<evidence type="ECO:0000259" key="5">
    <source>
        <dbReference type="Pfam" id="PF00326"/>
    </source>
</evidence>
<dbReference type="InterPro" id="IPR001375">
    <property type="entry name" value="Peptidase_S9_cat"/>
</dbReference>
<dbReference type="PROSITE" id="PS51257">
    <property type="entry name" value="PROKAR_LIPOPROTEIN"/>
    <property type="match status" value="1"/>
</dbReference>
<dbReference type="Gene3D" id="2.130.10.120">
    <property type="entry name" value="Prolyl oligopeptidase, N-terminal domain"/>
    <property type="match status" value="1"/>
</dbReference>
<feature type="domain" description="Peptidase S9 prolyl oligopeptidase catalytic" evidence="5">
    <location>
        <begin position="525"/>
        <end position="729"/>
    </location>
</feature>
<keyword evidence="2" id="KW-0378">Hydrolase</keyword>
<keyword evidence="8" id="KW-1185">Reference proteome</keyword>
<evidence type="ECO:0000256" key="2">
    <source>
        <dbReference type="ARBA" id="ARBA00022801"/>
    </source>
</evidence>
<organism evidence="7 8">
    <name type="scientific">Undibacterium cyanobacteriorum</name>
    <dbReference type="NCBI Taxonomy" id="3073561"/>
    <lineage>
        <taxon>Bacteria</taxon>
        <taxon>Pseudomonadati</taxon>
        <taxon>Pseudomonadota</taxon>
        <taxon>Betaproteobacteria</taxon>
        <taxon>Burkholderiales</taxon>
        <taxon>Oxalobacteraceae</taxon>
        <taxon>Undibacterium</taxon>
    </lineage>
</organism>
<dbReference type="Pfam" id="PF00326">
    <property type="entry name" value="Peptidase_S9"/>
    <property type="match status" value="1"/>
</dbReference>
<evidence type="ECO:0000256" key="3">
    <source>
        <dbReference type="ARBA" id="ARBA00022825"/>
    </source>
</evidence>
<dbReference type="PANTHER" id="PTHR42881:SF13">
    <property type="entry name" value="PROLYL ENDOPEPTIDASE"/>
    <property type="match status" value="1"/>
</dbReference>
<evidence type="ECO:0000313" key="7">
    <source>
        <dbReference type="EMBL" id="WMW81461.1"/>
    </source>
</evidence>
<gene>
    <name evidence="7" type="ORF">RF679_04060</name>
</gene>
<reference evidence="7" key="1">
    <citation type="submission" date="2023-09" db="EMBL/GenBank/DDBJ databases">
        <title>Undibacterium sp. 20NA77.5 isolated from freshwater.</title>
        <authorList>
            <person name="Le V."/>
            <person name="Ko S.-R."/>
            <person name="Ahn C.-Y."/>
            <person name="Oh H.-M."/>
        </authorList>
    </citation>
    <scope>NUCLEOTIDE SEQUENCE</scope>
    <source>
        <strain evidence="7">20NA77.5</strain>
    </source>
</reference>
<dbReference type="Gene3D" id="3.40.50.1820">
    <property type="entry name" value="alpha/beta hydrolase"/>
    <property type="match status" value="1"/>
</dbReference>
<dbReference type="InterPro" id="IPR051167">
    <property type="entry name" value="Prolyl_oligopep/macrocyclase"/>
</dbReference>
<dbReference type="InterPro" id="IPR002470">
    <property type="entry name" value="Peptidase_S9A"/>
</dbReference>
<dbReference type="InterPro" id="IPR029058">
    <property type="entry name" value="AB_hydrolase_fold"/>
</dbReference>
<dbReference type="EMBL" id="CP133720">
    <property type="protein sequence ID" value="WMW81461.1"/>
    <property type="molecule type" value="Genomic_DNA"/>
</dbReference>
<keyword evidence="4" id="KW-0732">Signal</keyword>
<dbReference type="Pfam" id="PF02897">
    <property type="entry name" value="Peptidase_S9_N"/>
    <property type="match status" value="1"/>
</dbReference>
<dbReference type="SUPFAM" id="SSF53474">
    <property type="entry name" value="alpha/beta-Hydrolases"/>
    <property type="match status" value="1"/>
</dbReference>
<feature type="domain" description="Peptidase S9A N-terminal" evidence="6">
    <location>
        <begin position="52"/>
        <end position="459"/>
    </location>
</feature>
<evidence type="ECO:0000256" key="1">
    <source>
        <dbReference type="ARBA" id="ARBA00022670"/>
    </source>
</evidence>
<dbReference type="RefSeq" id="WP_309482940.1">
    <property type="nucleotide sequence ID" value="NZ_CP133720.1"/>
</dbReference>
<sequence>MRLPSSLALRRLSLGVTAGLACHFASASFALAFPQNQAASAQAPSTTSASSPTGPNQEKPDAFLWLEDVAGEKALDWVKARNAETRAKLDQNANFLKMRSDLQVIMDSKDRIPGIQKMGKYVYNFWTDAEHPRGVWRRTTMADYRQAQPKWDVIIDVDAIAKADHESWVFKGANCREPEFDRCLISLSRGGADAVIVREFDLQKRQFVKDGFTLPESKMSVNWRDKDSLFVATDFGPDSMTDSGYPRIVKEWQRGTPLSAARMIFEGKKDDISVAAASVQHGGIRHEIVQRGITFYTSESFLIQGSKLQKLDVPEQVGLEFFRTQMILTLNQAWSAGGKNFAAGSVLAIDFESFLAGNRAFTVLFQPTETISFAGLSMTKNYVLIQLLNDVKSNVVELRFENAQWRARNVQLPTMGAVGISPVDADKSDDYLLSYSDYLTPSVLMLAKAGNDQRQLLKSAPSFFDSKDFVTEQKFATSKDGTRVPYFMVRKKDLTFDASHPTLLYGYGGFQVSLTPSYSGGTGKAWLEKGGVYVVANIRGGGEYGPRWHQAALKENRQRAYDDFAAVAEDLIAKKVTSAQHLGAMGGSNGGLLAGVALTQRPDLFGAVVSQVPLLDMQRFNKLLAGASWMGEYGNPDLANEWNFIQKYSPYQNVKADVKYPPVLFITSTRDDRVHPGHARKMAAKMLDQGHQNVWYYENIEGGHGGAANNAQRADMSAIAYAFLWQTLKK</sequence>
<evidence type="ECO:0000256" key="4">
    <source>
        <dbReference type="SAM" id="SignalP"/>
    </source>
</evidence>
<feature type="chain" id="PRO_5046999127" evidence="4">
    <location>
        <begin position="33"/>
        <end position="730"/>
    </location>
</feature>
<keyword evidence="1" id="KW-0645">Protease</keyword>
<dbReference type="Proteomes" id="UP001181355">
    <property type="component" value="Chromosome"/>
</dbReference>
<dbReference type="PRINTS" id="PR00862">
    <property type="entry name" value="PROLIGOPTASE"/>
</dbReference>
<feature type="signal peptide" evidence="4">
    <location>
        <begin position="1"/>
        <end position="32"/>
    </location>
</feature>
<evidence type="ECO:0000313" key="8">
    <source>
        <dbReference type="Proteomes" id="UP001181355"/>
    </source>
</evidence>
<name>A0ABY9RN87_9BURK</name>
<accession>A0ABY9RN87</accession>
<dbReference type="PANTHER" id="PTHR42881">
    <property type="entry name" value="PROLYL ENDOPEPTIDASE"/>
    <property type="match status" value="1"/>
</dbReference>
<protein>
    <submittedName>
        <fullName evidence="7">Prolyl oligopeptidase family serine peptidase</fullName>
    </submittedName>
</protein>
<proteinExistence type="predicted"/>
<dbReference type="SUPFAM" id="SSF50993">
    <property type="entry name" value="Peptidase/esterase 'gauge' domain"/>
    <property type="match status" value="1"/>
</dbReference>
<dbReference type="InterPro" id="IPR023302">
    <property type="entry name" value="Pept_S9A_N"/>
</dbReference>
<evidence type="ECO:0000259" key="6">
    <source>
        <dbReference type="Pfam" id="PF02897"/>
    </source>
</evidence>